<dbReference type="FunFam" id="3.90.190.10:FF:000092">
    <property type="entry name" value="Tyrosine-protein phosphatase 69D"/>
    <property type="match status" value="1"/>
</dbReference>
<evidence type="ECO:0000256" key="6">
    <source>
        <dbReference type="ARBA" id="ARBA00022737"/>
    </source>
</evidence>
<dbReference type="SMART" id="SM00194">
    <property type="entry name" value="PTPc"/>
    <property type="match status" value="1"/>
</dbReference>
<evidence type="ECO:0000256" key="15">
    <source>
        <dbReference type="ARBA" id="ARBA00051722"/>
    </source>
</evidence>
<feature type="transmembrane region" description="Helical" evidence="16">
    <location>
        <begin position="744"/>
        <end position="770"/>
    </location>
</feature>
<dbReference type="SMART" id="SM00408">
    <property type="entry name" value="IGc2"/>
    <property type="match status" value="2"/>
</dbReference>
<comment type="similarity">
    <text evidence="2">Belongs to the protein-tyrosine phosphatase family. Receptor class 2A subfamily.</text>
</comment>
<dbReference type="EMBL" id="CAXKWB010010681">
    <property type="protein sequence ID" value="CAL4098877.1"/>
    <property type="molecule type" value="Genomic_DNA"/>
</dbReference>
<dbReference type="SUPFAM" id="SSF49265">
    <property type="entry name" value="Fibronectin type III"/>
    <property type="match status" value="1"/>
</dbReference>
<dbReference type="InterPro" id="IPR029021">
    <property type="entry name" value="Prot-tyrosine_phosphatase-like"/>
</dbReference>
<dbReference type="InterPro" id="IPR007110">
    <property type="entry name" value="Ig-like_dom"/>
</dbReference>
<dbReference type="GO" id="GO:0048666">
    <property type="term" value="P:neuron development"/>
    <property type="evidence" value="ECO:0007669"/>
    <property type="project" value="UniProtKB-ARBA"/>
</dbReference>
<dbReference type="AlphaFoldDB" id="A0AAV2QV45"/>
<dbReference type="InterPro" id="IPR000387">
    <property type="entry name" value="Tyr_Pase_dom"/>
</dbReference>
<evidence type="ECO:0000256" key="10">
    <source>
        <dbReference type="ARBA" id="ARBA00023136"/>
    </source>
</evidence>
<keyword evidence="6" id="KW-0677">Repeat</keyword>
<dbReference type="InterPro" id="IPR003599">
    <property type="entry name" value="Ig_sub"/>
</dbReference>
<dbReference type="Proteomes" id="UP001497623">
    <property type="component" value="Unassembled WGS sequence"/>
</dbReference>
<keyword evidence="23" id="KW-1185">Reference proteome</keyword>
<dbReference type="GO" id="GO:0005001">
    <property type="term" value="F:transmembrane receptor protein tyrosine phosphatase activity"/>
    <property type="evidence" value="ECO:0007669"/>
    <property type="project" value="UniProtKB-ARBA"/>
</dbReference>
<evidence type="ECO:0000256" key="2">
    <source>
        <dbReference type="ARBA" id="ARBA00010504"/>
    </source>
</evidence>
<keyword evidence="8" id="KW-0904">Protein phosphatase</keyword>
<feature type="chain" id="PRO_5043326673" description="protein-tyrosine-phosphatase" evidence="17">
    <location>
        <begin position="22"/>
        <end position="1168"/>
    </location>
</feature>
<evidence type="ECO:0000256" key="17">
    <source>
        <dbReference type="SAM" id="SignalP"/>
    </source>
</evidence>
<dbReference type="FunFam" id="2.60.40.10:FF:000032">
    <property type="entry name" value="palladin isoform X1"/>
    <property type="match status" value="1"/>
</dbReference>
<comment type="subcellular location">
    <subcellularLocation>
        <location evidence="1">Membrane</location>
        <topology evidence="1">Single-pass membrane protein</topology>
    </subcellularLocation>
</comment>
<evidence type="ECO:0000256" key="12">
    <source>
        <dbReference type="ARBA" id="ARBA00023170"/>
    </source>
</evidence>
<dbReference type="SMART" id="SM00060">
    <property type="entry name" value="FN3"/>
    <property type="match status" value="2"/>
</dbReference>
<comment type="caution">
    <text evidence="22">The sequence shown here is derived from an EMBL/GenBank/DDBJ whole genome shotgun (WGS) entry which is preliminary data.</text>
</comment>
<protein>
    <recommendedName>
        <fullName evidence="3">protein-tyrosine-phosphatase</fullName>
        <ecNumber evidence="3">3.1.3.48</ecNumber>
    </recommendedName>
</protein>
<accession>A0AAV2QV45</accession>
<comment type="catalytic activity">
    <reaction evidence="15">
        <text>O-phospho-L-tyrosyl-[protein] + H2O = L-tyrosyl-[protein] + phosphate</text>
        <dbReference type="Rhea" id="RHEA:10684"/>
        <dbReference type="Rhea" id="RHEA-COMP:10136"/>
        <dbReference type="Rhea" id="RHEA-COMP:20101"/>
        <dbReference type="ChEBI" id="CHEBI:15377"/>
        <dbReference type="ChEBI" id="CHEBI:43474"/>
        <dbReference type="ChEBI" id="CHEBI:46858"/>
        <dbReference type="ChEBI" id="CHEBI:61978"/>
        <dbReference type="EC" id="3.1.3.48"/>
    </reaction>
</comment>
<dbReference type="GO" id="GO:0016020">
    <property type="term" value="C:membrane"/>
    <property type="evidence" value="ECO:0007669"/>
    <property type="project" value="UniProtKB-SubCell"/>
</dbReference>
<dbReference type="InterPro" id="IPR050713">
    <property type="entry name" value="RTP_Phos/Ushers"/>
</dbReference>
<dbReference type="SUPFAM" id="SSF48726">
    <property type="entry name" value="Immunoglobulin"/>
    <property type="match status" value="2"/>
</dbReference>
<evidence type="ECO:0000256" key="5">
    <source>
        <dbReference type="ARBA" id="ARBA00022729"/>
    </source>
</evidence>
<keyword evidence="10 16" id="KW-0472">Membrane</keyword>
<dbReference type="InterPro" id="IPR013783">
    <property type="entry name" value="Ig-like_fold"/>
</dbReference>
<keyword evidence="7" id="KW-0378">Hydrolase</keyword>
<keyword evidence="5 17" id="KW-0732">Signal</keyword>
<feature type="domain" description="Fibronectin type-III" evidence="21">
    <location>
        <begin position="315"/>
        <end position="417"/>
    </location>
</feature>
<sequence length="1168" mass="131391">MAGQLFPLLLVLAALYYVTECQRVRELKIEDGNNKPQEGSDVKFICRGKGDELDWHFKHHTTPDGDVPTHWQLEEEVKEDSVHGTLVVSNITLRDSGRYLCLIKKQGKDKTAEANVTLHVQGRPILKDVQDKKVESGQKAVLSCTFEASPKPTVDWLKDKLPLEDMKRFSVKSRNESSLHLSELLIENVTLKDNGTYECQASNVVDSADKVGYPQLIVQDLAEIVVTARAVGTTRIHVQWTVNDNNSPIKGTEILVGSGEKDIEVWPFEDTGKQSVVLEDVGEAGQAVQLLVRITNDIGERDSPILNVTLLERDIFFIPSASPRGSTKDSLTFRWSTPIGTENDFVDYYLLSLTDVQTGESQQAVVPTADDADHLFTGLNPATNYTFKVAACLELYKNHERDCGNYSEPVTGSTMTGTPDRISDIEVECRQNLHTATNMVLVKWKEPTTSENGKVDRYKIEFVGTASYINEESQHQYYNSEHRENVGALIRNYTFYKALPNTNYTVKVYAGIRRQFSRSTNAMCFMPVWKPTPERMNWWKYPHDGLTVLKLPVPIVSQRNGTICCYRVAVVKMAPGIGLVDLPDPSSLHLNSYENVHKSATTGAYVAEAFTRWKSNAKYLLLGDGEVVGNWSDGCSVCLGEPAVAAVSTTSSAQGTAAATAAEYRSKRSFTRGHRRSLLSLQIPPHVVDGKLDNEANYTGFLMLTVKNSESKEMTSYSSYFSIVRPLDEPTVPPIGPPSQDDLIYIYVAVALFTFLLLLAIGLCSLLCFYKRRNKHLEEEDVAESLSGSLGRIFRSLRRSHTLMSQPAVDVKPIPKDELIQQYVEKLKDSELGFRREYEGLPEKFYERTSHASDMIENAPKNRYPDIKAFDQTRVKLNQINGSIGTDYINGNYVLGYKERKKFICAQGPMDTTVDDFWRMIVEQGCGVCVMLTNLEEQGKIKCVKYWPEAGQPKTFANITVHLIKEKPYSDYMVRTLRAEWGEGDDRHTHEVQQYHYLLWKDFIAPEHPTGVLSFLRRINEAYTNDKGPLLIHCSCSVSRTGTLVALDSLVQELDEEGQASIFNLICDLRHQRNFLVQSLKQYVFIHRALMEYSQFGNTELTMTQIKDAWTTNIRHDTIDEQSPLEKEFEALGRPVDRSGSVDRTGSGGANHREAADLIAAYGHAEAI</sequence>
<evidence type="ECO:0000256" key="4">
    <source>
        <dbReference type="ARBA" id="ARBA00022692"/>
    </source>
</evidence>
<feature type="domain" description="Ig-like" evidence="20">
    <location>
        <begin position="124"/>
        <end position="212"/>
    </location>
</feature>
<dbReference type="SMART" id="SM00404">
    <property type="entry name" value="PTPc_motif"/>
    <property type="match status" value="1"/>
</dbReference>
<evidence type="ECO:0000256" key="1">
    <source>
        <dbReference type="ARBA" id="ARBA00004167"/>
    </source>
</evidence>
<dbReference type="SUPFAM" id="SSF52799">
    <property type="entry name" value="(Phosphotyrosine protein) phosphatases II"/>
    <property type="match status" value="1"/>
</dbReference>
<evidence type="ECO:0000313" key="23">
    <source>
        <dbReference type="Proteomes" id="UP001497623"/>
    </source>
</evidence>
<dbReference type="InterPro" id="IPR036116">
    <property type="entry name" value="FN3_sf"/>
</dbReference>
<evidence type="ECO:0000259" key="20">
    <source>
        <dbReference type="PROSITE" id="PS50835"/>
    </source>
</evidence>
<dbReference type="InterPro" id="IPR003961">
    <property type="entry name" value="FN3_dom"/>
</dbReference>
<dbReference type="Pfam" id="PF00102">
    <property type="entry name" value="Y_phosphatase"/>
    <property type="match status" value="1"/>
</dbReference>
<evidence type="ECO:0000313" key="22">
    <source>
        <dbReference type="EMBL" id="CAL4098877.1"/>
    </source>
</evidence>
<dbReference type="PROSITE" id="PS50056">
    <property type="entry name" value="TYR_PHOSPHATASE_2"/>
    <property type="match status" value="1"/>
</dbReference>
<evidence type="ECO:0000259" key="19">
    <source>
        <dbReference type="PROSITE" id="PS50056"/>
    </source>
</evidence>
<name>A0AAV2QV45_MEGNR</name>
<dbReference type="GO" id="GO:0009653">
    <property type="term" value="P:anatomical structure morphogenesis"/>
    <property type="evidence" value="ECO:0007669"/>
    <property type="project" value="UniProtKB-ARBA"/>
</dbReference>
<feature type="domain" description="Tyrosine specific protein phosphatases" evidence="19">
    <location>
        <begin position="1013"/>
        <end position="1084"/>
    </location>
</feature>
<dbReference type="InterPro" id="IPR013098">
    <property type="entry name" value="Ig_I-set"/>
</dbReference>
<dbReference type="Gene3D" id="3.90.190.10">
    <property type="entry name" value="Protein tyrosine phosphatase superfamily"/>
    <property type="match status" value="1"/>
</dbReference>
<evidence type="ECO:0000256" key="14">
    <source>
        <dbReference type="ARBA" id="ARBA00023319"/>
    </source>
</evidence>
<feature type="signal peptide" evidence="17">
    <location>
        <begin position="1"/>
        <end position="21"/>
    </location>
</feature>
<evidence type="ECO:0000256" key="11">
    <source>
        <dbReference type="ARBA" id="ARBA00023157"/>
    </source>
</evidence>
<proteinExistence type="inferred from homology"/>
<dbReference type="InterPro" id="IPR003595">
    <property type="entry name" value="Tyr_Pase_cat"/>
</dbReference>
<dbReference type="CDD" id="cd00096">
    <property type="entry name" value="Ig"/>
    <property type="match status" value="1"/>
</dbReference>
<dbReference type="CDD" id="cd00063">
    <property type="entry name" value="FN3"/>
    <property type="match status" value="2"/>
</dbReference>
<keyword evidence="9 16" id="KW-1133">Transmembrane helix</keyword>
<evidence type="ECO:0000256" key="3">
    <source>
        <dbReference type="ARBA" id="ARBA00013064"/>
    </source>
</evidence>
<feature type="domain" description="Ig-like" evidence="20">
    <location>
        <begin position="7"/>
        <end position="117"/>
    </location>
</feature>
<evidence type="ECO:0000256" key="7">
    <source>
        <dbReference type="ARBA" id="ARBA00022801"/>
    </source>
</evidence>
<reference evidence="22 23" key="1">
    <citation type="submission" date="2024-05" db="EMBL/GenBank/DDBJ databases">
        <authorList>
            <person name="Wallberg A."/>
        </authorList>
    </citation>
    <scope>NUCLEOTIDE SEQUENCE [LARGE SCALE GENOMIC DNA]</scope>
</reference>
<evidence type="ECO:0000256" key="13">
    <source>
        <dbReference type="ARBA" id="ARBA00023180"/>
    </source>
</evidence>
<gene>
    <name evidence="22" type="ORF">MNOR_LOCUS16346</name>
</gene>
<evidence type="ECO:0000259" key="18">
    <source>
        <dbReference type="PROSITE" id="PS50055"/>
    </source>
</evidence>
<keyword evidence="12" id="KW-0675">Receptor</keyword>
<dbReference type="PANTHER" id="PTHR46957">
    <property type="entry name" value="CYTOKINE RECEPTOR"/>
    <property type="match status" value="1"/>
</dbReference>
<dbReference type="InterPro" id="IPR000242">
    <property type="entry name" value="PTP_cat"/>
</dbReference>
<keyword evidence="14" id="KW-0393">Immunoglobulin domain</keyword>
<keyword evidence="11" id="KW-1015">Disulfide bond</keyword>
<dbReference type="CDD" id="cd00047">
    <property type="entry name" value="PTPc"/>
    <property type="match status" value="1"/>
</dbReference>
<organism evidence="22 23">
    <name type="scientific">Meganyctiphanes norvegica</name>
    <name type="common">Northern krill</name>
    <name type="synonym">Thysanopoda norvegica</name>
    <dbReference type="NCBI Taxonomy" id="48144"/>
    <lineage>
        <taxon>Eukaryota</taxon>
        <taxon>Metazoa</taxon>
        <taxon>Ecdysozoa</taxon>
        <taxon>Arthropoda</taxon>
        <taxon>Crustacea</taxon>
        <taxon>Multicrustacea</taxon>
        <taxon>Malacostraca</taxon>
        <taxon>Eumalacostraca</taxon>
        <taxon>Eucarida</taxon>
        <taxon>Euphausiacea</taxon>
        <taxon>Euphausiidae</taxon>
        <taxon>Meganyctiphanes</taxon>
    </lineage>
</organism>
<evidence type="ECO:0000259" key="21">
    <source>
        <dbReference type="PROSITE" id="PS50853"/>
    </source>
</evidence>
<evidence type="ECO:0000256" key="9">
    <source>
        <dbReference type="ARBA" id="ARBA00022989"/>
    </source>
</evidence>
<feature type="domain" description="Tyrosine-protein phosphatase" evidence="18">
    <location>
        <begin position="834"/>
        <end position="1093"/>
    </location>
</feature>
<dbReference type="Pfam" id="PF00041">
    <property type="entry name" value="fn3"/>
    <property type="match status" value="2"/>
</dbReference>
<dbReference type="InterPro" id="IPR036179">
    <property type="entry name" value="Ig-like_dom_sf"/>
</dbReference>
<evidence type="ECO:0000256" key="8">
    <source>
        <dbReference type="ARBA" id="ARBA00022912"/>
    </source>
</evidence>
<dbReference type="EC" id="3.1.3.48" evidence="3"/>
<keyword evidence="4 16" id="KW-0812">Transmembrane</keyword>
<dbReference type="InterPro" id="IPR003598">
    <property type="entry name" value="Ig_sub2"/>
</dbReference>
<dbReference type="PROSITE" id="PS50853">
    <property type="entry name" value="FN3"/>
    <property type="match status" value="1"/>
</dbReference>
<dbReference type="PRINTS" id="PR00700">
    <property type="entry name" value="PRTYPHPHTASE"/>
</dbReference>
<evidence type="ECO:0000256" key="16">
    <source>
        <dbReference type="SAM" id="Phobius"/>
    </source>
</evidence>
<feature type="non-terminal residue" evidence="22">
    <location>
        <position position="1168"/>
    </location>
</feature>
<dbReference type="PROSITE" id="PS50055">
    <property type="entry name" value="TYR_PHOSPHATASE_PTP"/>
    <property type="match status" value="1"/>
</dbReference>
<keyword evidence="13" id="KW-0325">Glycoprotein</keyword>
<dbReference type="PANTHER" id="PTHR46957:SF3">
    <property type="entry name" value="CYTOKINE RECEPTOR"/>
    <property type="match status" value="1"/>
</dbReference>
<dbReference type="Pfam" id="PF07679">
    <property type="entry name" value="I-set"/>
    <property type="match status" value="1"/>
</dbReference>
<dbReference type="PROSITE" id="PS50835">
    <property type="entry name" value="IG_LIKE"/>
    <property type="match status" value="2"/>
</dbReference>
<dbReference type="Gene3D" id="2.60.40.10">
    <property type="entry name" value="Immunoglobulins"/>
    <property type="match status" value="4"/>
</dbReference>
<dbReference type="SMART" id="SM00409">
    <property type="entry name" value="IG"/>
    <property type="match status" value="2"/>
</dbReference>